<organism evidence="12">
    <name type="scientific">Haematobia irritans</name>
    <name type="common">Horn fly</name>
    <name type="synonym">Conops irritans</name>
    <dbReference type="NCBI Taxonomy" id="7368"/>
    <lineage>
        <taxon>Eukaryota</taxon>
        <taxon>Metazoa</taxon>
        <taxon>Ecdysozoa</taxon>
        <taxon>Arthropoda</taxon>
        <taxon>Hexapoda</taxon>
        <taxon>Insecta</taxon>
        <taxon>Pterygota</taxon>
        <taxon>Neoptera</taxon>
        <taxon>Endopterygota</taxon>
        <taxon>Diptera</taxon>
        <taxon>Brachycera</taxon>
        <taxon>Muscomorpha</taxon>
        <taxon>Muscoidea</taxon>
        <taxon>Muscidae</taxon>
        <taxon>Haematobia</taxon>
    </lineage>
</organism>
<comment type="similarity">
    <text evidence="2">Belongs to the peptidase S1 family.</text>
</comment>
<keyword evidence="10" id="KW-0732">Signal</keyword>
<evidence type="ECO:0000256" key="4">
    <source>
        <dbReference type="ARBA" id="ARBA00022670"/>
    </source>
</evidence>
<dbReference type="Gene3D" id="2.40.10.10">
    <property type="entry name" value="Trypsin-like serine proteases"/>
    <property type="match status" value="2"/>
</dbReference>
<dbReference type="InterPro" id="IPR050430">
    <property type="entry name" value="Peptidase_S1"/>
</dbReference>
<dbReference type="SMART" id="SM00020">
    <property type="entry name" value="Tryp_SPc"/>
    <property type="match status" value="1"/>
</dbReference>
<dbReference type="SUPFAM" id="SSF50494">
    <property type="entry name" value="Trypsin-like serine proteases"/>
    <property type="match status" value="1"/>
</dbReference>
<dbReference type="GO" id="GO:0005576">
    <property type="term" value="C:extracellular region"/>
    <property type="evidence" value="ECO:0007669"/>
    <property type="project" value="UniProtKB-SubCell"/>
</dbReference>
<feature type="signal peptide" evidence="10">
    <location>
        <begin position="1"/>
        <end position="24"/>
    </location>
</feature>
<evidence type="ECO:0000256" key="8">
    <source>
        <dbReference type="ARBA" id="ARBA00023157"/>
    </source>
</evidence>
<evidence type="ECO:0000313" key="12">
    <source>
        <dbReference type="EMBL" id="JAV17637.1"/>
    </source>
</evidence>
<evidence type="ECO:0000256" key="5">
    <source>
        <dbReference type="ARBA" id="ARBA00022801"/>
    </source>
</evidence>
<evidence type="ECO:0000259" key="11">
    <source>
        <dbReference type="PROSITE" id="PS50240"/>
    </source>
</evidence>
<evidence type="ECO:0000256" key="3">
    <source>
        <dbReference type="ARBA" id="ARBA00022525"/>
    </source>
</evidence>
<proteinExistence type="inferred from homology"/>
<keyword evidence="5 9" id="KW-0378">Hydrolase</keyword>
<keyword evidence="8" id="KW-1015">Disulfide bond</keyword>
<dbReference type="InterPro" id="IPR018114">
    <property type="entry name" value="TRYPSIN_HIS"/>
</dbReference>
<reference evidence="12" key="1">
    <citation type="submission" date="2017-01" db="EMBL/GenBank/DDBJ databases">
        <title>An insight into the sialome and mialome of the horn fly, Haematobia irritans.</title>
        <authorList>
            <person name="Breijo M."/>
            <person name="Boiani M."/>
            <person name="Ures X."/>
            <person name="Rocha S."/>
            <person name="Sequeira M."/>
            <person name="Ribeiro J.M."/>
        </authorList>
    </citation>
    <scope>NUCLEOTIDE SEQUENCE</scope>
</reference>
<evidence type="ECO:0000256" key="10">
    <source>
        <dbReference type="SAM" id="SignalP"/>
    </source>
</evidence>
<protein>
    <submittedName>
        <fullName evidence="12">Putative chymotrypsin-1-like protein</fullName>
    </submittedName>
</protein>
<evidence type="ECO:0000256" key="9">
    <source>
        <dbReference type="RuleBase" id="RU363034"/>
    </source>
</evidence>
<feature type="chain" id="PRO_5012792645" evidence="10">
    <location>
        <begin position="25"/>
        <end position="266"/>
    </location>
</feature>
<dbReference type="InterPro" id="IPR009003">
    <property type="entry name" value="Peptidase_S1_PA"/>
</dbReference>
<dbReference type="PROSITE" id="PS50240">
    <property type="entry name" value="TRYPSIN_DOM"/>
    <property type="match status" value="1"/>
</dbReference>
<dbReference type="PANTHER" id="PTHR24276">
    <property type="entry name" value="POLYSERASE-RELATED"/>
    <property type="match status" value="1"/>
</dbReference>
<dbReference type="EMBL" id="GFDG01001162">
    <property type="protein sequence ID" value="JAV17637.1"/>
    <property type="molecule type" value="Transcribed_RNA"/>
</dbReference>
<dbReference type="AlphaFoldDB" id="A0A1L8EFX9"/>
<evidence type="ECO:0000256" key="2">
    <source>
        <dbReference type="ARBA" id="ARBA00007664"/>
    </source>
</evidence>
<dbReference type="InterPro" id="IPR001254">
    <property type="entry name" value="Trypsin_dom"/>
</dbReference>
<dbReference type="PANTHER" id="PTHR24276:SF98">
    <property type="entry name" value="FI18310P1-RELATED"/>
    <property type="match status" value="1"/>
</dbReference>
<evidence type="ECO:0000256" key="1">
    <source>
        <dbReference type="ARBA" id="ARBA00004613"/>
    </source>
</evidence>
<dbReference type="Pfam" id="PF00089">
    <property type="entry name" value="Trypsin"/>
    <property type="match status" value="1"/>
</dbReference>
<sequence length="266" mass="29437">MQILRRVLFSVVIVLAITLTKINGKRIQPFDGIVRSDNRIVGGSFAEEGLAPYQVSLQNFWGHFCGGAIVDERWVLTAAHCVASKDMEDIMVMTGSQTLEVPGKFYYVDKVHVHCNYDNPSMHNDIALLHLNSSIVMNEKTQAVPLPTKPMEDGDEVLLTGWGSEELWGDSPDRLKKVYLKYVAHERCKEDMDDNPNLDVGHICTFTKVGEGSCHGDSGGPLVSNGVLVGLVNWGYPCAVGYPDAHASPFFFLDWIRTKMSGTSKC</sequence>
<dbReference type="GO" id="GO:0004252">
    <property type="term" value="F:serine-type endopeptidase activity"/>
    <property type="evidence" value="ECO:0007669"/>
    <property type="project" value="InterPro"/>
</dbReference>
<keyword evidence="4 9" id="KW-0645">Protease</keyword>
<name>A0A1L8EFX9_HAEIR</name>
<dbReference type="PROSITE" id="PS00134">
    <property type="entry name" value="TRYPSIN_HIS"/>
    <property type="match status" value="1"/>
</dbReference>
<dbReference type="CDD" id="cd00190">
    <property type="entry name" value="Tryp_SPc"/>
    <property type="match status" value="1"/>
</dbReference>
<dbReference type="InterPro" id="IPR033116">
    <property type="entry name" value="TRYPSIN_SER"/>
</dbReference>
<dbReference type="InterPro" id="IPR043504">
    <property type="entry name" value="Peptidase_S1_PA_chymotrypsin"/>
</dbReference>
<dbReference type="GO" id="GO:0016485">
    <property type="term" value="P:protein processing"/>
    <property type="evidence" value="ECO:0007669"/>
    <property type="project" value="UniProtKB-ARBA"/>
</dbReference>
<keyword evidence="6 9" id="KW-0720">Serine protease</keyword>
<keyword evidence="7" id="KW-0865">Zymogen</keyword>
<dbReference type="FunFam" id="2.40.10.10:FF:000047">
    <property type="entry name" value="Trypsin eta"/>
    <property type="match status" value="1"/>
</dbReference>
<dbReference type="PRINTS" id="PR00722">
    <property type="entry name" value="CHYMOTRYPSIN"/>
</dbReference>
<evidence type="ECO:0000256" key="7">
    <source>
        <dbReference type="ARBA" id="ARBA00023145"/>
    </source>
</evidence>
<accession>A0A1L8EFX9</accession>
<comment type="subcellular location">
    <subcellularLocation>
        <location evidence="1">Secreted</location>
    </subcellularLocation>
</comment>
<keyword evidence="3" id="KW-0964">Secreted</keyword>
<feature type="domain" description="Peptidase S1" evidence="11">
    <location>
        <begin position="40"/>
        <end position="261"/>
    </location>
</feature>
<evidence type="ECO:0000256" key="6">
    <source>
        <dbReference type="ARBA" id="ARBA00022825"/>
    </source>
</evidence>
<dbReference type="PROSITE" id="PS00135">
    <property type="entry name" value="TRYPSIN_SER"/>
    <property type="match status" value="1"/>
</dbReference>
<dbReference type="InterPro" id="IPR001314">
    <property type="entry name" value="Peptidase_S1A"/>
</dbReference>